<dbReference type="Proteomes" id="UP000077154">
    <property type="component" value="Unassembled WGS sequence"/>
</dbReference>
<dbReference type="RefSeq" id="XP_024328867.1">
    <property type="nucleotide sequence ID" value="XM_024473099.1"/>
</dbReference>
<evidence type="ECO:0008006" key="2">
    <source>
        <dbReference type="Google" id="ProtNLM"/>
    </source>
</evidence>
<sequence length="245" mass="27943">MPPPATHEYEEAIAQAIAWATANPDESETTAARIFHVNPQTLKSRIRRKKQRDDRPHIIHGGQNRILSRPQHEAIITYADDMHRTGLGATKQMVFAIIEYLKDLEGRPRPSWRWFQNYIKTTPGFLHTLKTKPIARNRVGAQDVKDVQDWFKNWMTWCEAHDIQPGDIINFDEAGFQIGVASGEDILVPTWIVDPLYTPSPENRRSITVIESIIANGTTIPPVLIVQGVNHMTNWYTLLDGIQGY</sequence>
<dbReference type="AlphaFoldDB" id="A0A2P6FGQ4"/>
<dbReference type="EMBL" id="KV441432">
    <property type="protein sequence ID" value="PQM43559.1"/>
    <property type="molecule type" value="Genomic_DNA"/>
</dbReference>
<organism evidence="1">
    <name type="scientific">Pseudogymnoascus destructans</name>
    <dbReference type="NCBI Taxonomy" id="655981"/>
    <lineage>
        <taxon>Eukaryota</taxon>
        <taxon>Fungi</taxon>
        <taxon>Dikarya</taxon>
        <taxon>Ascomycota</taxon>
        <taxon>Pezizomycotina</taxon>
        <taxon>Leotiomycetes</taxon>
        <taxon>Thelebolales</taxon>
        <taxon>Thelebolaceae</taxon>
        <taxon>Pseudogymnoascus</taxon>
    </lineage>
</organism>
<proteinExistence type="predicted"/>
<accession>A0A2P6FGQ4</accession>
<dbReference type="OrthoDB" id="3428185at2759"/>
<gene>
    <name evidence="1" type="ORF">VC83_09686</name>
</gene>
<reference evidence="1" key="1">
    <citation type="submission" date="2016-03" db="EMBL/GenBank/DDBJ databases">
        <title>Updated assembly of Pseudogymnoascus destructans, the fungus causing white-nose syndrome of bats.</title>
        <authorList>
            <person name="Palmer J.M."/>
            <person name="Drees K.P."/>
            <person name="Foster J.T."/>
            <person name="Lindner D.L."/>
        </authorList>
    </citation>
    <scope>NUCLEOTIDE SEQUENCE [LARGE SCALE GENOMIC DNA]</scope>
    <source>
        <strain evidence="1">20631-21</strain>
    </source>
</reference>
<evidence type="ECO:0000313" key="1">
    <source>
        <dbReference type="EMBL" id="PQM43559.1"/>
    </source>
</evidence>
<dbReference type="GeneID" id="36292716"/>
<protein>
    <recommendedName>
        <fullName evidence="2">HTH CENPB-type domain-containing protein</fullName>
    </recommendedName>
</protein>
<name>A0A2P6FGQ4_9PEZI</name>